<keyword evidence="2" id="KW-0472">Membrane</keyword>
<dbReference type="AlphaFoldDB" id="A0AAV5TFB5"/>
<sequence length="190" mass="21060">PTRTVVVRFSTATMPSVVDTLFGRIYDVEAQSIYIVLGVCVSLAVIATVGVVTDLLHLWFKMKKEELAVKQRLTAPPPRPSEVGMNPQQVQSAIRVSHRKSKSRSTKSAESIDYSTDGRETPKKPKIFSADDIELIMRKVKIDKGEMREENDLETVKDALSNWGDTCSAHPEKQEEVGGAAPKLIPAKIR</sequence>
<evidence type="ECO:0000256" key="2">
    <source>
        <dbReference type="SAM" id="Phobius"/>
    </source>
</evidence>
<feature type="region of interest" description="Disordered" evidence="1">
    <location>
        <begin position="164"/>
        <end position="190"/>
    </location>
</feature>
<keyword evidence="4" id="KW-1185">Reference proteome</keyword>
<evidence type="ECO:0000313" key="3">
    <source>
        <dbReference type="EMBL" id="GMS91695.1"/>
    </source>
</evidence>
<evidence type="ECO:0000313" key="4">
    <source>
        <dbReference type="Proteomes" id="UP001432027"/>
    </source>
</evidence>
<gene>
    <name evidence="3" type="ORF">PENTCL1PPCAC_13870</name>
</gene>
<accession>A0AAV5TFB5</accession>
<feature type="transmembrane region" description="Helical" evidence="2">
    <location>
        <begin position="33"/>
        <end position="60"/>
    </location>
</feature>
<organism evidence="3 4">
    <name type="scientific">Pristionchus entomophagus</name>
    <dbReference type="NCBI Taxonomy" id="358040"/>
    <lineage>
        <taxon>Eukaryota</taxon>
        <taxon>Metazoa</taxon>
        <taxon>Ecdysozoa</taxon>
        <taxon>Nematoda</taxon>
        <taxon>Chromadorea</taxon>
        <taxon>Rhabditida</taxon>
        <taxon>Rhabditina</taxon>
        <taxon>Diplogasteromorpha</taxon>
        <taxon>Diplogasteroidea</taxon>
        <taxon>Neodiplogasteridae</taxon>
        <taxon>Pristionchus</taxon>
    </lineage>
</organism>
<proteinExistence type="predicted"/>
<dbReference type="EMBL" id="BTSX01000004">
    <property type="protein sequence ID" value="GMS91695.1"/>
    <property type="molecule type" value="Genomic_DNA"/>
</dbReference>
<keyword evidence="2" id="KW-1133">Transmembrane helix</keyword>
<keyword evidence="2" id="KW-0812">Transmembrane</keyword>
<feature type="compositionally biased region" description="Basic residues" evidence="1">
    <location>
        <begin position="96"/>
        <end position="105"/>
    </location>
</feature>
<protein>
    <submittedName>
        <fullName evidence="3">Uncharacterized protein</fullName>
    </submittedName>
</protein>
<evidence type="ECO:0000256" key="1">
    <source>
        <dbReference type="SAM" id="MobiDB-lite"/>
    </source>
</evidence>
<feature type="region of interest" description="Disordered" evidence="1">
    <location>
        <begin position="74"/>
        <end position="125"/>
    </location>
</feature>
<name>A0AAV5TFB5_9BILA</name>
<reference evidence="3" key="1">
    <citation type="submission" date="2023-10" db="EMBL/GenBank/DDBJ databases">
        <title>Genome assembly of Pristionchus species.</title>
        <authorList>
            <person name="Yoshida K."/>
            <person name="Sommer R.J."/>
        </authorList>
    </citation>
    <scope>NUCLEOTIDE SEQUENCE</scope>
    <source>
        <strain evidence="3">RS0144</strain>
    </source>
</reference>
<dbReference type="Proteomes" id="UP001432027">
    <property type="component" value="Unassembled WGS sequence"/>
</dbReference>
<comment type="caution">
    <text evidence="3">The sequence shown here is derived from an EMBL/GenBank/DDBJ whole genome shotgun (WGS) entry which is preliminary data.</text>
</comment>
<feature type="non-terminal residue" evidence="3">
    <location>
        <position position="1"/>
    </location>
</feature>